<feature type="domain" description="FCP1 homology" evidence="1">
    <location>
        <begin position="52"/>
        <end position="206"/>
    </location>
</feature>
<proteinExistence type="predicted"/>
<dbReference type="InterPro" id="IPR050365">
    <property type="entry name" value="TIM50"/>
</dbReference>
<dbReference type="PROSITE" id="PS50969">
    <property type="entry name" value="FCP1"/>
    <property type="match status" value="1"/>
</dbReference>
<dbReference type="Proteomes" id="UP001632037">
    <property type="component" value="Unassembled WGS sequence"/>
</dbReference>
<dbReference type="InterPro" id="IPR011948">
    <property type="entry name" value="Dullard_phosphatase"/>
</dbReference>
<dbReference type="InterPro" id="IPR023214">
    <property type="entry name" value="HAD_sf"/>
</dbReference>
<dbReference type="SMART" id="SM00577">
    <property type="entry name" value="CPDc"/>
    <property type="match status" value="1"/>
</dbReference>
<dbReference type="InterPro" id="IPR004274">
    <property type="entry name" value="FCP1_dom"/>
</dbReference>
<name>A0ABD3FZH5_9STRA</name>
<evidence type="ECO:0000313" key="2">
    <source>
        <dbReference type="EMBL" id="KAL3672158.1"/>
    </source>
</evidence>
<dbReference type="PANTHER" id="PTHR12210">
    <property type="entry name" value="DULLARD PROTEIN PHOSPHATASE"/>
    <property type="match status" value="1"/>
</dbReference>
<dbReference type="CDD" id="cd07521">
    <property type="entry name" value="HAD_FCP1-like"/>
    <property type="match status" value="1"/>
</dbReference>
<dbReference type="EMBL" id="JBIMZQ010000004">
    <property type="protein sequence ID" value="KAL3672158.1"/>
    <property type="molecule type" value="Genomic_DNA"/>
</dbReference>
<evidence type="ECO:0000313" key="3">
    <source>
        <dbReference type="Proteomes" id="UP001632037"/>
    </source>
</evidence>
<sequence length="223" mass="25878">MLLMDGSGPYQVTAPKTQFIRFCVTKVTRWLPMSAEIQNNAIESRPSLLPTGDTSKKCLVLDLDETLLHTSLRPIDNPDYIIPIDTDLYYVFKRPGAEEFLIEMAKYYEIVVYTTSLSKYADPLLDKLDPQGVISRRLYREHCVQYEGGYVKDLSLLDRDISQTIIVDDWSMSYKFHPRNAIGCSCFFYDPNDRELDSIARFLAKHHDVEDVRDHLFAWDAKY</sequence>
<gene>
    <name evidence="2" type="ORF">V7S43_002821</name>
</gene>
<comment type="caution">
    <text evidence="2">The sequence shown here is derived from an EMBL/GenBank/DDBJ whole genome shotgun (WGS) entry which is preliminary data.</text>
</comment>
<dbReference type="SUPFAM" id="SSF56784">
    <property type="entry name" value="HAD-like"/>
    <property type="match status" value="1"/>
</dbReference>
<dbReference type="InterPro" id="IPR036412">
    <property type="entry name" value="HAD-like_sf"/>
</dbReference>
<dbReference type="Gene3D" id="3.40.50.1000">
    <property type="entry name" value="HAD superfamily/HAD-like"/>
    <property type="match status" value="1"/>
</dbReference>
<accession>A0ABD3FZH5</accession>
<keyword evidence="3" id="KW-1185">Reference proteome</keyword>
<dbReference type="NCBIfam" id="TIGR02251">
    <property type="entry name" value="HIF-SF_euk"/>
    <property type="match status" value="1"/>
</dbReference>
<dbReference type="AlphaFoldDB" id="A0ABD3FZH5"/>
<dbReference type="FunFam" id="3.40.50.1000:FF:000093">
    <property type="entry name" value="NLI interacting factor-like phosphatase family protein"/>
    <property type="match status" value="1"/>
</dbReference>
<protein>
    <recommendedName>
        <fullName evidence="1">FCP1 homology domain-containing protein</fullName>
    </recommendedName>
</protein>
<evidence type="ECO:0000259" key="1">
    <source>
        <dbReference type="PROSITE" id="PS50969"/>
    </source>
</evidence>
<reference evidence="2 3" key="1">
    <citation type="submission" date="2024-09" db="EMBL/GenBank/DDBJ databases">
        <title>Genome sequencing and assembly of Phytophthora oleae, isolate VK10A, causative agent of rot of olive drupes.</title>
        <authorList>
            <person name="Conti Taguali S."/>
            <person name="Riolo M."/>
            <person name="La Spada F."/>
            <person name="Cacciola S.O."/>
            <person name="Dionisio G."/>
        </authorList>
    </citation>
    <scope>NUCLEOTIDE SEQUENCE [LARGE SCALE GENOMIC DNA]</scope>
    <source>
        <strain evidence="2 3">VK10A</strain>
    </source>
</reference>
<organism evidence="2 3">
    <name type="scientific">Phytophthora oleae</name>
    <dbReference type="NCBI Taxonomy" id="2107226"/>
    <lineage>
        <taxon>Eukaryota</taxon>
        <taxon>Sar</taxon>
        <taxon>Stramenopiles</taxon>
        <taxon>Oomycota</taxon>
        <taxon>Peronosporomycetes</taxon>
        <taxon>Peronosporales</taxon>
        <taxon>Peronosporaceae</taxon>
        <taxon>Phytophthora</taxon>
    </lineage>
</organism>
<dbReference type="Pfam" id="PF03031">
    <property type="entry name" value="NIF"/>
    <property type="match status" value="1"/>
</dbReference>